<accession>A0A2T0WVE2</accession>
<name>A0A2T0WVE2_9BACT</name>
<dbReference type="Proteomes" id="UP000238157">
    <property type="component" value="Unassembled WGS sequence"/>
</dbReference>
<keyword evidence="4" id="KW-1185">Reference proteome</keyword>
<reference evidence="3 4" key="1">
    <citation type="submission" date="2018-03" db="EMBL/GenBank/DDBJ databases">
        <title>Genomic Encyclopedia of Archaeal and Bacterial Type Strains, Phase II (KMG-II): from individual species to whole genera.</title>
        <authorList>
            <person name="Goeker M."/>
        </authorList>
    </citation>
    <scope>NUCLEOTIDE SEQUENCE [LARGE SCALE GENOMIC DNA]</scope>
    <source>
        <strain evidence="3 4">DSM 27929</strain>
    </source>
</reference>
<proteinExistence type="predicted"/>
<evidence type="ECO:0008006" key="5">
    <source>
        <dbReference type="Google" id="ProtNLM"/>
    </source>
</evidence>
<sequence>MLKAKYIILFFLGISLIAQAQAQVITGNVVEGMDRNFLDNVWVINLDKKDSIITNERGYFRVKGQKGDSLLFRRDYYIPKKMVVGEDTHIFTDIYLDARTLPMFDLYGERLVIPFKAGNQSSMRSLGDRATGPGKVYMGLADNESLMPGLTIDGPISYFMKSERQKRQYAKKLTFLARQKDYLDLIQSDSVMQALKLEYNLTDRDMDDLIIEFNMANLDHQFLDMDWERVEQMLTDFLNQRTRYRKEEPLQLDRRNPIDPRNSRFRD</sequence>
<keyword evidence="2" id="KW-0732">Signal</keyword>
<organism evidence="3 4">
    <name type="scientific">Mongoliibacter ruber</name>
    <dbReference type="NCBI Taxonomy" id="1750599"/>
    <lineage>
        <taxon>Bacteria</taxon>
        <taxon>Pseudomonadati</taxon>
        <taxon>Bacteroidota</taxon>
        <taxon>Cytophagia</taxon>
        <taxon>Cytophagales</taxon>
        <taxon>Cyclobacteriaceae</taxon>
        <taxon>Mongoliibacter</taxon>
    </lineage>
</organism>
<feature type="chain" id="PRO_5015535255" description="Carboxypeptidase-like protein" evidence="2">
    <location>
        <begin position="21"/>
        <end position="267"/>
    </location>
</feature>
<evidence type="ECO:0000256" key="2">
    <source>
        <dbReference type="SAM" id="SignalP"/>
    </source>
</evidence>
<evidence type="ECO:0000313" key="4">
    <source>
        <dbReference type="Proteomes" id="UP000238157"/>
    </source>
</evidence>
<evidence type="ECO:0000313" key="3">
    <source>
        <dbReference type="EMBL" id="PRY90658.1"/>
    </source>
</evidence>
<dbReference type="AlphaFoldDB" id="A0A2T0WVE2"/>
<dbReference type="RefSeq" id="WP_211300132.1">
    <property type="nucleotide sequence ID" value="NZ_PVTR01000001.1"/>
</dbReference>
<dbReference type="EMBL" id="PVTR01000001">
    <property type="protein sequence ID" value="PRY90658.1"/>
    <property type="molecule type" value="Genomic_DNA"/>
</dbReference>
<gene>
    <name evidence="3" type="ORF">CLW00_101322</name>
</gene>
<evidence type="ECO:0000256" key="1">
    <source>
        <dbReference type="SAM" id="MobiDB-lite"/>
    </source>
</evidence>
<feature type="signal peptide" evidence="2">
    <location>
        <begin position="1"/>
        <end position="20"/>
    </location>
</feature>
<feature type="region of interest" description="Disordered" evidence="1">
    <location>
        <begin position="248"/>
        <end position="267"/>
    </location>
</feature>
<protein>
    <recommendedName>
        <fullName evidence="5">Carboxypeptidase-like protein</fullName>
    </recommendedName>
</protein>
<comment type="caution">
    <text evidence="3">The sequence shown here is derived from an EMBL/GenBank/DDBJ whole genome shotgun (WGS) entry which is preliminary data.</text>
</comment>